<evidence type="ECO:0000256" key="5">
    <source>
        <dbReference type="ARBA" id="ARBA00022801"/>
    </source>
</evidence>
<organism evidence="9 10">
    <name type="scientific">Aspergillus steynii IBT 23096</name>
    <dbReference type="NCBI Taxonomy" id="1392250"/>
    <lineage>
        <taxon>Eukaryota</taxon>
        <taxon>Fungi</taxon>
        <taxon>Dikarya</taxon>
        <taxon>Ascomycota</taxon>
        <taxon>Pezizomycotina</taxon>
        <taxon>Eurotiomycetes</taxon>
        <taxon>Eurotiomycetidae</taxon>
        <taxon>Eurotiales</taxon>
        <taxon>Aspergillaceae</taxon>
        <taxon>Aspergillus</taxon>
        <taxon>Aspergillus subgen. Circumdati</taxon>
    </lineage>
</organism>
<dbReference type="PANTHER" id="PTHR43808">
    <property type="entry name" value="ACETYLORNITHINE DEACETYLASE"/>
    <property type="match status" value="1"/>
</dbReference>
<reference evidence="9 10" key="1">
    <citation type="submission" date="2016-12" db="EMBL/GenBank/DDBJ databases">
        <title>The genomes of Aspergillus section Nigri reveals drivers in fungal speciation.</title>
        <authorList>
            <consortium name="DOE Joint Genome Institute"/>
            <person name="Vesth T.C."/>
            <person name="Nybo J."/>
            <person name="Theobald S."/>
            <person name="Brandl J."/>
            <person name="Frisvad J.C."/>
            <person name="Nielsen K.F."/>
            <person name="Lyhne E.K."/>
            <person name="Kogle M.E."/>
            <person name="Kuo A."/>
            <person name="Riley R."/>
            <person name="Clum A."/>
            <person name="Nolan M."/>
            <person name="Lipzen A."/>
            <person name="Salamov A."/>
            <person name="Henrissat B."/>
            <person name="Wiebenga A."/>
            <person name="De Vries R.P."/>
            <person name="Grigoriev I.V."/>
            <person name="Mortensen U.H."/>
            <person name="Andersen M.R."/>
            <person name="Baker S.E."/>
        </authorList>
    </citation>
    <scope>NUCLEOTIDE SEQUENCE [LARGE SCALE GENOMIC DNA]</scope>
    <source>
        <strain evidence="9 10">IBT 23096</strain>
    </source>
</reference>
<evidence type="ECO:0000256" key="4">
    <source>
        <dbReference type="ARBA" id="ARBA00022723"/>
    </source>
</evidence>
<dbReference type="Pfam" id="PF01546">
    <property type="entry name" value="Peptidase_M20"/>
    <property type="match status" value="1"/>
</dbReference>
<dbReference type="OrthoDB" id="10059875at2759"/>
<dbReference type="VEuPathDB" id="FungiDB:P170DRAFT_437311"/>
<dbReference type="GeneID" id="36557036"/>
<dbReference type="Proteomes" id="UP000234275">
    <property type="component" value="Unassembled WGS sequence"/>
</dbReference>
<dbReference type="GO" id="GO:0046872">
    <property type="term" value="F:metal ion binding"/>
    <property type="evidence" value="ECO:0007669"/>
    <property type="project" value="UniProtKB-KW"/>
</dbReference>
<comment type="similarity">
    <text evidence="3">Belongs to the peptidase M20A family.</text>
</comment>
<keyword evidence="6" id="KW-0862">Zinc</keyword>
<evidence type="ECO:0000313" key="10">
    <source>
        <dbReference type="Proteomes" id="UP000234275"/>
    </source>
</evidence>
<dbReference type="NCBIfam" id="NF005306">
    <property type="entry name" value="PRK06837.1"/>
    <property type="match status" value="1"/>
</dbReference>
<dbReference type="InterPro" id="IPR050072">
    <property type="entry name" value="Peptidase_M20A"/>
</dbReference>
<comment type="cofactor">
    <cofactor evidence="2">
        <name>Zn(2+)</name>
        <dbReference type="ChEBI" id="CHEBI:29105"/>
    </cofactor>
</comment>
<evidence type="ECO:0000313" key="9">
    <source>
        <dbReference type="EMBL" id="PLB49850.1"/>
    </source>
</evidence>
<keyword evidence="10" id="KW-1185">Reference proteome</keyword>
<dbReference type="NCBIfam" id="TIGR01910">
    <property type="entry name" value="DapE-ArgE"/>
    <property type="match status" value="1"/>
</dbReference>
<gene>
    <name evidence="9" type="ORF">P170DRAFT_437311</name>
</gene>
<evidence type="ECO:0000256" key="7">
    <source>
        <dbReference type="ARBA" id="ARBA00023285"/>
    </source>
</evidence>
<evidence type="ECO:0000256" key="6">
    <source>
        <dbReference type="ARBA" id="ARBA00022833"/>
    </source>
</evidence>
<dbReference type="InterPro" id="IPR036264">
    <property type="entry name" value="Bact_exopeptidase_dim_dom"/>
</dbReference>
<evidence type="ECO:0000256" key="3">
    <source>
        <dbReference type="ARBA" id="ARBA00006247"/>
    </source>
</evidence>
<keyword evidence="5" id="KW-0378">Hydrolase</keyword>
<dbReference type="GO" id="GO:0016787">
    <property type="term" value="F:hydrolase activity"/>
    <property type="evidence" value="ECO:0007669"/>
    <property type="project" value="UniProtKB-KW"/>
</dbReference>
<keyword evidence="7" id="KW-0170">Cobalt</keyword>
<dbReference type="STRING" id="1392250.A0A2I2GAE5"/>
<comment type="cofactor">
    <cofactor evidence="1">
        <name>Co(2+)</name>
        <dbReference type="ChEBI" id="CHEBI:48828"/>
    </cofactor>
</comment>
<feature type="domain" description="Peptidase M20 dimerisation" evidence="8">
    <location>
        <begin position="208"/>
        <end position="321"/>
    </location>
</feature>
<dbReference type="Pfam" id="PF07687">
    <property type="entry name" value="M20_dimer"/>
    <property type="match status" value="1"/>
</dbReference>
<dbReference type="InterPro" id="IPR011650">
    <property type="entry name" value="Peptidase_M20_dimer"/>
</dbReference>
<name>A0A2I2GAE5_9EURO</name>
<dbReference type="SUPFAM" id="SSF53187">
    <property type="entry name" value="Zn-dependent exopeptidases"/>
    <property type="match status" value="1"/>
</dbReference>
<dbReference type="Gene3D" id="3.40.630.10">
    <property type="entry name" value="Zn peptidases"/>
    <property type="match status" value="1"/>
</dbReference>
<evidence type="ECO:0000256" key="2">
    <source>
        <dbReference type="ARBA" id="ARBA00001947"/>
    </source>
</evidence>
<evidence type="ECO:0000259" key="8">
    <source>
        <dbReference type="Pfam" id="PF07687"/>
    </source>
</evidence>
<dbReference type="AlphaFoldDB" id="A0A2I2GAE5"/>
<dbReference type="RefSeq" id="XP_024705152.1">
    <property type="nucleotide sequence ID" value="XM_024849337.1"/>
</dbReference>
<sequence>MPKISSELAASIAESVARGFDDQIAYTQRLIRVGGQRGLEFEVQGLVYDEFWQRGYNPVKLDMNEDLISQHEGAGRFSAEHSKTPVVVGVHQPKVQATDGKSLILNAHIDIVPTGPVDLWTRDPYSGAIDGDKLYGRGGADMRAGSAANLFALDALRRLGLQPASKVVLESVVEEESTGNGTLLTHLSGYRADAVIIPEPMDEKLVRANTGVLWFQVEVKGLPVHVRDMSTGTNAIDACWEVITGLRKLEQEWNSKKVGRLHFESEPHPLNLNVAKINAGDWASSVPAWCRVDCRIATFPGFSAKSAAEEIEARVKEVAQKNSFLRQNPPTVTWNGFFSEGYILEPNSEAEQTLQRAHQQATGGELKSFTTAAYLDTRVHSLYDKIPALCYGPVSGNIHGFDEWVSISSLKRITTAIALYVAEWCGVESVE</sequence>
<dbReference type="EMBL" id="MSFO01000004">
    <property type="protein sequence ID" value="PLB49850.1"/>
    <property type="molecule type" value="Genomic_DNA"/>
</dbReference>
<dbReference type="PANTHER" id="PTHR43808:SF25">
    <property type="entry name" value="PEPTIDASE M20 DIMERISATION DOMAIN-CONTAINING PROTEIN"/>
    <property type="match status" value="1"/>
</dbReference>
<protein>
    <submittedName>
        <fullName evidence="9">Acetylornithine deacetylase</fullName>
    </submittedName>
</protein>
<evidence type="ECO:0000256" key="1">
    <source>
        <dbReference type="ARBA" id="ARBA00001941"/>
    </source>
</evidence>
<dbReference type="Gene3D" id="3.30.70.360">
    <property type="match status" value="1"/>
</dbReference>
<proteinExistence type="inferred from homology"/>
<dbReference type="InterPro" id="IPR010182">
    <property type="entry name" value="ArgE/DapE"/>
</dbReference>
<keyword evidence="4" id="KW-0479">Metal-binding</keyword>
<accession>A0A2I2GAE5</accession>
<comment type="caution">
    <text evidence="9">The sequence shown here is derived from an EMBL/GenBank/DDBJ whole genome shotgun (WGS) entry which is preliminary data.</text>
</comment>
<dbReference type="InterPro" id="IPR002933">
    <property type="entry name" value="Peptidase_M20"/>
</dbReference>
<dbReference type="SUPFAM" id="SSF55031">
    <property type="entry name" value="Bacterial exopeptidase dimerisation domain"/>
    <property type="match status" value="1"/>
</dbReference>